<name>A0ABT0SA33_9SPHN</name>
<feature type="domain" description="Phytase-like" evidence="2">
    <location>
        <begin position="50"/>
        <end position="268"/>
    </location>
</feature>
<dbReference type="InterPro" id="IPR027372">
    <property type="entry name" value="Phytase-like_dom"/>
</dbReference>
<sequence>MAYWPMRALPDFKERPAVLVPLRFEAVEMAAAVPPLRLAGAWTMQVHDPRFHGISALAIDQGRFLAATDLGAVIRFDMPAASHPRAMLKDLRFGPGKFGPKWARDAESIARDLTGRGWWIGFEQNHSLWLYDSSFRNARASVDLNRPDWWYNRGAEGLIPEGAGLLVLAENGREAMPVRRNRIGRVSLAAGADVADAARAPDGSAWLLLRTKGLNGISQAIARLNRTQAGYRAGPAWPVPKGLFDNYEGMAIERRPGGGLRFWLVTDDGHRIMARNLLVALDYLPSEHGQSPATSAGPSKLQPVETP</sequence>
<dbReference type="Proteomes" id="UP001165383">
    <property type="component" value="Unassembled WGS sequence"/>
</dbReference>
<evidence type="ECO:0000313" key="4">
    <source>
        <dbReference type="Proteomes" id="UP001165383"/>
    </source>
</evidence>
<dbReference type="Pfam" id="PF13449">
    <property type="entry name" value="Phytase-like"/>
    <property type="match status" value="1"/>
</dbReference>
<organism evidence="3 4">
    <name type="scientific">Sphingomonas brevis</name>
    <dbReference type="NCBI Taxonomy" id="2908206"/>
    <lineage>
        <taxon>Bacteria</taxon>
        <taxon>Pseudomonadati</taxon>
        <taxon>Pseudomonadota</taxon>
        <taxon>Alphaproteobacteria</taxon>
        <taxon>Sphingomonadales</taxon>
        <taxon>Sphingomonadaceae</taxon>
        <taxon>Sphingomonas</taxon>
    </lineage>
</organism>
<comment type="caution">
    <text evidence="3">The sequence shown here is derived from an EMBL/GenBank/DDBJ whole genome shotgun (WGS) entry which is preliminary data.</text>
</comment>
<dbReference type="EMBL" id="JAMGBB010000001">
    <property type="protein sequence ID" value="MCL6741270.1"/>
    <property type="molecule type" value="Genomic_DNA"/>
</dbReference>
<accession>A0ABT0SA33</accession>
<evidence type="ECO:0000256" key="1">
    <source>
        <dbReference type="SAM" id="MobiDB-lite"/>
    </source>
</evidence>
<gene>
    <name evidence="3" type="ORF">LZ518_09025</name>
</gene>
<feature type="compositionally biased region" description="Polar residues" evidence="1">
    <location>
        <begin position="288"/>
        <end position="297"/>
    </location>
</feature>
<keyword evidence="4" id="KW-1185">Reference proteome</keyword>
<evidence type="ECO:0000259" key="2">
    <source>
        <dbReference type="Pfam" id="PF13449"/>
    </source>
</evidence>
<reference evidence="3" key="1">
    <citation type="submission" date="2022-05" db="EMBL/GenBank/DDBJ databases">
        <authorList>
            <person name="Jo J.-H."/>
            <person name="Im W.-T."/>
        </authorList>
    </citation>
    <scope>NUCLEOTIDE SEQUENCE</scope>
    <source>
        <strain evidence="3">RB56-2</strain>
    </source>
</reference>
<protein>
    <submittedName>
        <fullName evidence="3">Esterase-like activity of phytase family protein</fullName>
    </submittedName>
</protein>
<dbReference type="RefSeq" id="WP_249915666.1">
    <property type="nucleotide sequence ID" value="NZ_JAMGBB010000001.1"/>
</dbReference>
<proteinExistence type="predicted"/>
<evidence type="ECO:0000313" key="3">
    <source>
        <dbReference type="EMBL" id="MCL6741270.1"/>
    </source>
</evidence>
<feature type="region of interest" description="Disordered" evidence="1">
    <location>
        <begin position="288"/>
        <end position="307"/>
    </location>
</feature>